<dbReference type="KEGG" id="bfo:118413207"/>
<comment type="similarity">
    <text evidence="2">Belongs to the TRIM/RBCC family.</text>
</comment>
<dbReference type="SMART" id="SM00184">
    <property type="entry name" value="RING"/>
    <property type="match status" value="1"/>
</dbReference>
<evidence type="ECO:0000256" key="5">
    <source>
        <dbReference type="ARBA" id="ARBA00022723"/>
    </source>
</evidence>
<dbReference type="PROSITE" id="PS00028">
    <property type="entry name" value="ZINC_FINGER_C2H2_1"/>
    <property type="match status" value="1"/>
</dbReference>
<evidence type="ECO:0000256" key="7">
    <source>
        <dbReference type="ARBA" id="ARBA00022771"/>
    </source>
</evidence>
<dbReference type="Gene3D" id="2.120.10.30">
    <property type="entry name" value="TolB, C-terminal domain"/>
    <property type="match status" value="2"/>
</dbReference>
<keyword evidence="12" id="KW-0175">Coiled coil</keyword>
<dbReference type="AlphaFoldDB" id="A0A9J7MLN6"/>
<evidence type="ECO:0000256" key="11">
    <source>
        <dbReference type="PROSITE-ProRule" id="PRU00504"/>
    </source>
</evidence>
<dbReference type="SUPFAM" id="SSF57850">
    <property type="entry name" value="RING/U-box"/>
    <property type="match status" value="1"/>
</dbReference>
<dbReference type="SUPFAM" id="SSF57845">
    <property type="entry name" value="B-box zinc-binding domain"/>
    <property type="match status" value="1"/>
</dbReference>
<evidence type="ECO:0000256" key="6">
    <source>
        <dbReference type="ARBA" id="ARBA00022737"/>
    </source>
</evidence>
<dbReference type="EC" id="2.3.2.27" evidence="3"/>
<evidence type="ECO:0000256" key="2">
    <source>
        <dbReference type="ARBA" id="ARBA00008518"/>
    </source>
</evidence>
<keyword evidence="8" id="KW-0862">Zinc</keyword>
<feature type="coiled-coil region" evidence="12">
    <location>
        <begin position="244"/>
        <end position="304"/>
    </location>
</feature>
<evidence type="ECO:0000256" key="10">
    <source>
        <dbReference type="PROSITE-ProRule" id="PRU00087"/>
    </source>
</evidence>
<dbReference type="Gene3D" id="3.30.40.10">
    <property type="entry name" value="Zinc/RING finger domain, C3HC4 (zinc finger)"/>
    <property type="match status" value="1"/>
</dbReference>
<keyword evidence="4" id="KW-0597">Phosphoprotein</keyword>
<dbReference type="InterPro" id="IPR001258">
    <property type="entry name" value="NHL_repeat"/>
</dbReference>
<dbReference type="InterPro" id="IPR027370">
    <property type="entry name" value="Znf-RING_euk"/>
</dbReference>
<dbReference type="Pfam" id="PF13445">
    <property type="entry name" value="zf-RING_UBOX"/>
    <property type="match status" value="1"/>
</dbReference>
<dbReference type="InterPro" id="IPR011042">
    <property type="entry name" value="6-blade_b-propeller_TolB-like"/>
</dbReference>
<dbReference type="GO" id="GO:0061630">
    <property type="term" value="F:ubiquitin protein ligase activity"/>
    <property type="evidence" value="ECO:0000318"/>
    <property type="project" value="GO_Central"/>
</dbReference>
<dbReference type="PANTHER" id="PTHR25462">
    <property type="entry name" value="BONUS, ISOFORM C-RELATED"/>
    <property type="match status" value="1"/>
</dbReference>
<organism evidence="15 16">
    <name type="scientific">Branchiostoma floridae</name>
    <name type="common">Florida lancelet</name>
    <name type="synonym">Amphioxus</name>
    <dbReference type="NCBI Taxonomy" id="7739"/>
    <lineage>
        <taxon>Eukaryota</taxon>
        <taxon>Metazoa</taxon>
        <taxon>Chordata</taxon>
        <taxon>Cephalochordata</taxon>
        <taxon>Leptocardii</taxon>
        <taxon>Amphioxiformes</taxon>
        <taxon>Branchiostomatidae</taxon>
        <taxon>Branchiostoma</taxon>
    </lineage>
</organism>
<dbReference type="InterPro" id="IPR013087">
    <property type="entry name" value="Znf_C2H2_type"/>
</dbReference>
<dbReference type="InterPro" id="IPR013083">
    <property type="entry name" value="Znf_RING/FYVE/PHD"/>
</dbReference>
<dbReference type="Gene3D" id="3.30.160.60">
    <property type="entry name" value="Classic Zinc Finger"/>
    <property type="match status" value="1"/>
</dbReference>
<feature type="repeat" description="NHL" evidence="11">
    <location>
        <begin position="584"/>
        <end position="623"/>
    </location>
</feature>
<dbReference type="PROSITE" id="PS50119">
    <property type="entry name" value="ZF_BBOX"/>
    <property type="match status" value="1"/>
</dbReference>
<dbReference type="PROSITE" id="PS50194">
    <property type="entry name" value="FILAMIN_REPEAT"/>
    <property type="match status" value="1"/>
</dbReference>
<dbReference type="Pfam" id="PF00643">
    <property type="entry name" value="zf-B_box"/>
    <property type="match status" value="1"/>
</dbReference>
<feature type="domain" description="B box-type" evidence="14">
    <location>
        <begin position="153"/>
        <end position="197"/>
    </location>
</feature>
<gene>
    <name evidence="16" type="primary">LOC118413207</name>
</gene>
<dbReference type="PROSITE" id="PS50089">
    <property type="entry name" value="ZF_RING_2"/>
    <property type="match status" value="1"/>
</dbReference>
<evidence type="ECO:0000313" key="16">
    <source>
        <dbReference type="RefSeq" id="XP_035672317.1"/>
    </source>
</evidence>
<dbReference type="OMA" id="CAIRSHA"/>
<comment type="catalytic activity">
    <reaction evidence="1">
        <text>S-ubiquitinyl-[E2 ubiquitin-conjugating enzyme]-L-cysteine + [acceptor protein]-L-lysine = [E2 ubiquitin-conjugating enzyme]-L-cysteine + N(6)-ubiquitinyl-[acceptor protein]-L-lysine.</text>
        <dbReference type="EC" id="2.3.2.27"/>
    </reaction>
</comment>
<feature type="domain" description="RING-type" evidence="13">
    <location>
        <begin position="18"/>
        <end position="58"/>
    </location>
</feature>
<evidence type="ECO:0000256" key="1">
    <source>
        <dbReference type="ARBA" id="ARBA00000900"/>
    </source>
</evidence>
<reference evidence="16" key="2">
    <citation type="submission" date="2025-08" db="UniProtKB">
        <authorList>
            <consortium name="RefSeq"/>
        </authorList>
    </citation>
    <scope>IDENTIFICATION</scope>
    <source>
        <strain evidence="16">S238N-H82</strain>
        <tissue evidence="16">Testes</tissue>
    </source>
</reference>
<dbReference type="Pfam" id="PF01436">
    <property type="entry name" value="NHL"/>
    <property type="match status" value="2"/>
</dbReference>
<evidence type="ECO:0000256" key="9">
    <source>
        <dbReference type="PROSITE-ProRule" id="PRU00024"/>
    </source>
</evidence>
<dbReference type="Proteomes" id="UP000001554">
    <property type="component" value="Chromosome 4"/>
</dbReference>
<dbReference type="SMART" id="SM00336">
    <property type="entry name" value="BBOX"/>
    <property type="match status" value="2"/>
</dbReference>
<proteinExistence type="inferred from homology"/>
<dbReference type="InterPro" id="IPR047153">
    <property type="entry name" value="TRIM45/56/19-like"/>
</dbReference>
<dbReference type="OrthoDB" id="252722at2759"/>
<evidence type="ECO:0000256" key="4">
    <source>
        <dbReference type="ARBA" id="ARBA00022553"/>
    </source>
</evidence>
<feature type="repeat" description="NHL" evidence="11">
    <location>
        <begin position="451"/>
        <end position="493"/>
    </location>
</feature>
<dbReference type="PROSITE" id="PS00518">
    <property type="entry name" value="ZF_RING_1"/>
    <property type="match status" value="1"/>
</dbReference>
<dbReference type="PANTHER" id="PTHR25462:SF229">
    <property type="entry name" value="TRANSCRIPTION INTERMEDIARY FACTOR 1-BETA"/>
    <property type="match status" value="1"/>
</dbReference>
<feature type="repeat" description="Filamin" evidence="10">
    <location>
        <begin position="390"/>
        <end position="445"/>
    </location>
</feature>
<keyword evidence="7 9" id="KW-0863">Zinc-finger</keyword>
<name>A0A9J7MLN6_BRAFL</name>
<evidence type="ECO:0000313" key="15">
    <source>
        <dbReference type="Proteomes" id="UP000001554"/>
    </source>
</evidence>
<protein>
    <recommendedName>
        <fullName evidence="3">RING-type E3 ubiquitin transferase</fullName>
        <ecNumber evidence="3">2.3.2.27</ecNumber>
    </recommendedName>
</protein>
<evidence type="ECO:0000256" key="12">
    <source>
        <dbReference type="SAM" id="Coils"/>
    </source>
</evidence>
<dbReference type="InterPro" id="IPR001841">
    <property type="entry name" value="Znf_RING"/>
</dbReference>
<reference evidence="15" key="1">
    <citation type="journal article" date="2020" name="Nat. Ecol. Evol.">
        <title>Deeply conserved synteny resolves early events in vertebrate evolution.</title>
        <authorList>
            <person name="Simakov O."/>
            <person name="Marletaz F."/>
            <person name="Yue J.X."/>
            <person name="O'Connell B."/>
            <person name="Jenkins J."/>
            <person name="Brandt A."/>
            <person name="Calef R."/>
            <person name="Tung C.H."/>
            <person name="Huang T.K."/>
            <person name="Schmutz J."/>
            <person name="Satoh N."/>
            <person name="Yu J.K."/>
            <person name="Putnam N.H."/>
            <person name="Green R.E."/>
            <person name="Rokhsar D.S."/>
        </authorList>
    </citation>
    <scope>NUCLEOTIDE SEQUENCE [LARGE SCALE GENOMIC DNA]</scope>
    <source>
        <strain evidence="15">S238N-H82</strain>
    </source>
</reference>
<keyword evidence="15" id="KW-1185">Reference proteome</keyword>
<dbReference type="SUPFAM" id="SSF101898">
    <property type="entry name" value="NHL repeat"/>
    <property type="match status" value="1"/>
</dbReference>
<dbReference type="Gene3D" id="4.10.830.40">
    <property type="match status" value="1"/>
</dbReference>
<dbReference type="CDD" id="cd05819">
    <property type="entry name" value="NHL"/>
    <property type="match status" value="1"/>
</dbReference>
<dbReference type="PROSITE" id="PS51125">
    <property type="entry name" value="NHL"/>
    <property type="match status" value="2"/>
</dbReference>
<dbReference type="GeneID" id="118413207"/>
<dbReference type="FunFam" id="2.120.10.30:FF:000095">
    <property type="entry name" value="Uncharacterized protein"/>
    <property type="match status" value="1"/>
</dbReference>
<keyword evidence="5" id="KW-0479">Metal-binding</keyword>
<accession>A0A9J7MLN6</accession>
<evidence type="ECO:0000259" key="13">
    <source>
        <dbReference type="PROSITE" id="PS50089"/>
    </source>
</evidence>
<sequence length="721" mass="80584">MASSKFSLEEFDDKLLTCPVCKGIYNNPRILPCLHTFCANCLEMWRKGEVQFTCPTCRQLVRLKGPDVSSFPSSFYINNLLDFRAVHHSNAKRLRASCGMCESDASIEGTCGDCKLLLCGNCLTGHGNSPALKDHYIIALHERKDSGSRSKFTRTQYCPQHADQRRTFYCQPCDKLVCQDCTTTEHQPGPNHDPQKVGFVAQKYKDELQTLVGKGLDTADVLKRTKVVVGKEVTTISVNCQIVKQEIKEHFAELRAKLDKEEQEVTEKLAKMEMRQKEPLTKEEQELEERLQSTEEELKFCTDILARGNDVEIITLRKQLGGRLDALSLSQIQHEALKNHVSFLPTVIISNSELSLTCKPLLITEPPIESLPTNVIFTPKEGQVLEINPQVTVMSSGGQYVELETTRTSEGAFQAVWRPQTLGQHEVGVTMEGEGSLCSSISIDVGTNNPVLKFGQEGSQQGQFNEPRDVAVSGDRLYVADTFNNRVQVFDLSGNFCRLIPIQSASPWSLSVLSDGTLMVYAEEDIVRLSQSGEELHSFSMEFCSSSGGLAVQRSGRIVATDRDDHCVLLFEADGTLVKKVGGQVKGESEGEFNEPFYVCVDRDDNIIVTDSNNCRVQVFDKDMNFRYQFGQEGFQPQDMSMPMGVTTDSRGNIVLANFAWDSNDDPYQTIQVYRSDGTWVSTISSNDDKMETPRGVAVTNDGHVFVSGGTDHCIRKYRYW</sequence>
<dbReference type="InterPro" id="IPR017868">
    <property type="entry name" value="Filamin/ABP280_repeat-like"/>
</dbReference>
<dbReference type="RefSeq" id="XP_035672317.1">
    <property type="nucleotide sequence ID" value="XM_035816424.1"/>
</dbReference>
<evidence type="ECO:0000256" key="3">
    <source>
        <dbReference type="ARBA" id="ARBA00012483"/>
    </source>
</evidence>
<evidence type="ECO:0000256" key="8">
    <source>
        <dbReference type="ARBA" id="ARBA00022833"/>
    </source>
</evidence>
<dbReference type="InterPro" id="IPR017907">
    <property type="entry name" value="Znf_RING_CS"/>
</dbReference>
<keyword evidence="6" id="KW-0677">Repeat</keyword>
<dbReference type="InterPro" id="IPR000315">
    <property type="entry name" value="Znf_B-box"/>
</dbReference>
<dbReference type="GO" id="GO:0008270">
    <property type="term" value="F:zinc ion binding"/>
    <property type="evidence" value="ECO:0007669"/>
    <property type="project" value="UniProtKB-KW"/>
</dbReference>
<evidence type="ECO:0000259" key="14">
    <source>
        <dbReference type="PROSITE" id="PS50119"/>
    </source>
</evidence>